<organism evidence="6 7">
    <name type="scientific">Spiroplasma clarkii</name>
    <dbReference type="NCBI Taxonomy" id="2139"/>
    <lineage>
        <taxon>Bacteria</taxon>
        <taxon>Bacillati</taxon>
        <taxon>Mycoplasmatota</taxon>
        <taxon>Mollicutes</taxon>
        <taxon>Entomoplasmatales</taxon>
        <taxon>Spiroplasmataceae</taxon>
        <taxon>Spiroplasma</taxon>
    </lineage>
</organism>
<dbReference type="Gene3D" id="1.20.1280.290">
    <property type="match status" value="1"/>
</dbReference>
<keyword evidence="7" id="KW-1185">Reference proteome</keyword>
<dbReference type="InterPro" id="IPR006603">
    <property type="entry name" value="PQ-loop_rpt"/>
</dbReference>
<dbReference type="AlphaFoldDB" id="A0A2K8KPT9"/>
<evidence type="ECO:0000256" key="4">
    <source>
        <dbReference type="ARBA" id="ARBA00023136"/>
    </source>
</evidence>
<dbReference type="GO" id="GO:0016020">
    <property type="term" value="C:membrane"/>
    <property type="evidence" value="ECO:0007669"/>
    <property type="project" value="UniProtKB-SubCell"/>
</dbReference>
<reference evidence="6 7" key="1">
    <citation type="submission" date="2017-11" db="EMBL/GenBank/DDBJ databases">
        <title>Complete genome sequence of Spiroplasma clarkii CN-5 (DSM 19994).</title>
        <authorList>
            <person name="Tsai Y.-M."/>
            <person name="Chang A."/>
            <person name="Lo W.-S."/>
            <person name="Kuo C.-H."/>
        </authorList>
    </citation>
    <scope>NUCLEOTIDE SEQUENCE [LARGE SCALE GENOMIC DNA]</scope>
    <source>
        <strain evidence="6 7">CN-5</strain>
    </source>
</reference>
<proteinExistence type="predicted"/>
<feature type="transmembrane region" description="Helical" evidence="5">
    <location>
        <begin position="70"/>
        <end position="89"/>
    </location>
</feature>
<evidence type="ECO:0008006" key="8">
    <source>
        <dbReference type="Google" id="ProtNLM"/>
    </source>
</evidence>
<comment type="subcellular location">
    <subcellularLocation>
        <location evidence="1">Membrane</location>
        <topology evidence="1">Multi-pass membrane protein</topology>
    </subcellularLocation>
</comment>
<gene>
    <name evidence="6" type="ORF">SCLAR_v1c09500</name>
</gene>
<feature type="transmembrane region" description="Helical" evidence="5">
    <location>
        <begin position="6"/>
        <end position="28"/>
    </location>
</feature>
<keyword evidence="4 5" id="KW-0472">Membrane</keyword>
<evidence type="ECO:0000313" key="7">
    <source>
        <dbReference type="Proteomes" id="UP000231179"/>
    </source>
</evidence>
<evidence type="ECO:0000313" key="6">
    <source>
        <dbReference type="EMBL" id="ATX71256.1"/>
    </source>
</evidence>
<evidence type="ECO:0000256" key="3">
    <source>
        <dbReference type="ARBA" id="ARBA00022989"/>
    </source>
</evidence>
<evidence type="ECO:0000256" key="1">
    <source>
        <dbReference type="ARBA" id="ARBA00004141"/>
    </source>
</evidence>
<name>A0A2K8KPT9_9MOLU</name>
<evidence type="ECO:0000256" key="2">
    <source>
        <dbReference type="ARBA" id="ARBA00022692"/>
    </source>
</evidence>
<dbReference type="RefSeq" id="WP_157795157.1">
    <property type="nucleotide sequence ID" value="NZ_CP024870.1"/>
</dbReference>
<accession>A0A2K8KPT9</accession>
<dbReference type="EMBL" id="CP024870">
    <property type="protein sequence ID" value="ATX71256.1"/>
    <property type="molecule type" value="Genomic_DNA"/>
</dbReference>
<sequence length="114" mass="13194">MKIKVWANIIGWCATSMSAIFLIPQIYLTFKKKDALSLSLFMLGCIFFSSILWTIYGIHFKNLPLSVNNISIFILNILLIGLKIYYTIAYKKYLLIADKYLFLNELSEKEIAAR</sequence>
<protein>
    <recommendedName>
        <fullName evidence="8">MtN3 and saliva related transmembrane protein</fullName>
    </recommendedName>
</protein>
<keyword evidence="2 5" id="KW-0812">Transmembrane</keyword>
<feature type="transmembrane region" description="Helical" evidence="5">
    <location>
        <begin position="35"/>
        <end position="58"/>
    </location>
</feature>
<evidence type="ECO:0000256" key="5">
    <source>
        <dbReference type="SAM" id="Phobius"/>
    </source>
</evidence>
<keyword evidence="3 5" id="KW-1133">Transmembrane helix</keyword>
<dbReference type="Pfam" id="PF04193">
    <property type="entry name" value="PQ-loop"/>
    <property type="match status" value="1"/>
</dbReference>
<dbReference type="Proteomes" id="UP000231179">
    <property type="component" value="Chromosome"/>
</dbReference>